<feature type="compositionally biased region" description="Low complexity" evidence="1">
    <location>
        <begin position="128"/>
        <end position="138"/>
    </location>
</feature>
<feature type="compositionally biased region" description="Low complexity" evidence="1">
    <location>
        <begin position="38"/>
        <end position="63"/>
    </location>
</feature>
<accession>A0A6J4LAP2</accession>
<gene>
    <name evidence="2" type="ORF">AVDCRST_MAG07-1550</name>
</gene>
<feature type="non-terminal residue" evidence="2">
    <location>
        <position position="1"/>
    </location>
</feature>
<reference evidence="2" key="1">
    <citation type="submission" date="2020-02" db="EMBL/GenBank/DDBJ databases">
        <authorList>
            <person name="Meier V. D."/>
        </authorList>
    </citation>
    <scope>NUCLEOTIDE SEQUENCE</scope>
    <source>
        <strain evidence="2">AVDCRST_MAG07</strain>
    </source>
</reference>
<feature type="non-terminal residue" evidence="2">
    <location>
        <position position="138"/>
    </location>
</feature>
<organism evidence="2">
    <name type="scientific">uncultured Frankineae bacterium</name>
    <dbReference type="NCBI Taxonomy" id="437475"/>
    <lineage>
        <taxon>Bacteria</taxon>
        <taxon>Bacillati</taxon>
        <taxon>Actinomycetota</taxon>
        <taxon>Actinomycetes</taxon>
        <taxon>Frankiales</taxon>
        <taxon>environmental samples</taxon>
    </lineage>
</organism>
<sequence length="138" mass="14949">CRSWSSWSGCKGPARRRGWPSTSPVRTPSSARTTGPTPAAVRRVSGASSRSCSPPAAVSWSTTRTRRATSGPRWSTSRGRRGCRCVPCGWTSRSRPACSATPRGRAERGCRWSASSRRSTASPPPEPTRASARWRWCG</sequence>
<feature type="compositionally biased region" description="Polar residues" evidence="1">
    <location>
        <begin position="20"/>
        <end position="36"/>
    </location>
</feature>
<feature type="region of interest" description="Disordered" evidence="1">
    <location>
        <begin position="1"/>
        <end position="138"/>
    </location>
</feature>
<proteinExistence type="predicted"/>
<name>A0A6J4LAP2_9ACTN</name>
<evidence type="ECO:0000256" key="1">
    <source>
        <dbReference type="SAM" id="MobiDB-lite"/>
    </source>
</evidence>
<dbReference type="EMBL" id="CADCUB010000083">
    <property type="protein sequence ID" value="CAA9326706.1"/>
    <property type="molecule type" value="Genomic_DNA"/>
</dbReference>
<protein>
    <submittedName>
        <fullName evidence="2">Uncharacterized protein</fullName>
    </submittedName>
</protein>
<evidence type="ECO:0000313" key="2">
    <source>
        <dbReference type="EMBL" id="CAA9326706.1"/>
    </source>
</evidence>
<dbReference type="AlphaFoldDB" id="A0A6J4LAP2"/>